<gene>
    <name evidence="2" type="ORF">BC05F1_03231</name>
</gene>
<dbReference type="Proteomes" id="UP000196052">
    <property type="component" value="Unassembled WGS sequence"/>
</dbReference>
<evidence type="ECO:0000313" key="3">
    <source>
        <dbReference type="Proteomes" id="UP000196052"/>
    </source>
</evidence>
<sequence length="23" mass="2635">MKDQLGIDMENKKVHQNAVPPIE</sequence>
<feature type="compositionally biased region" description="Basic and acidic residues" evidence="1">
    <location>
        <begin position="1"/>
        <end position="13"/>
    </location>
</feature>
<accession>A0A1C4E6S6</accession>
<evidence type="ECO:0000256" key="1">
    <source>
        <dbReference type="SAM" id="MobiDB-lite"/>
    </source>
</evidence>
<protein>
    <submittedName>
        <fullName evidence="2">Uncharacterized protein</fullName>
    </submittedName>
</protein>
<name>A0A1C4E6S6_9BACI</name>
<evidence type="ECO:0000313" key="2">
    <source>
        <dbReference type="EMBL" id="SCC39309.1"/>
    </source>
</evidence>
<dbReference type="AlphaFoldDB" id="A0A1C4E6S6"/>
<reference evidence="3" key="1">
    <citation type="submission" date="2016-08" db="EMBL/GenBank/DDBJ databases">
        <authorList>
            <person name="Loux V."/>
            <person name="Rue O."/>
        </authorList>
    </citation>
    <scope>NUCLEOTIDE SEQUENCE [LARGE SCALE GENOMIC DNA]</scope>
    <source>
        <strain evidence="3">INRA Bc05-F1</strain>
    </source>
</reference>
<dbReference type="EMBL" id="FMBE01000013">
    <property type="protein sequence ID" value="SCC39309.1"/>
    <property type="molecule type" value="Genomic_DNA"/>
</dbReference>
<proteinExistence type="predicted"/>
<organism evidence="2 3">
    <name type="scientific">Bacillus wiedmannii</name>
    <dbReference type="NCBI Taxonomy" id="1890302"/>
    <lineage>
        <taxon>Bacteria</taxon>
        <taxon>Bacillati</taxon>
        <taxon>Bacillota</taxon>
        <taxon>Bacilli</taxon>
        <taxon>Bacillales</taxon>
        <taxon>Bacillaceae</taxon>
        <taxon>Bacillus</taxon>
        <taxon>Bacillus cereus group</taxon>
    </lineage>
</organism>
<feature type="region of interest" description="Disordered" evidence="1">
    <location>
        <begin position="1"/>
        <end position="23"/>
    </location>
</feature>